<evidence type="ECO:0000256" key="4">
    <source>
        <dbReference type="ARBA" id="ARBA00022614"/>
    </source>
</evidence>
<comment type="caution">
    <text evidence="13">The sequence shown here is derived from an EMBL/GenBank/DDBJ whole genome shotgun (WGS) entry which is preliminary data.</text>
</comment>
<dbReference type="SUPFAM" id="SSF52058">
    <property type="entry name" value="L domain-like"/>
    <property type="match status" value="1"/>
</dbReference>
<dbReference type="PANTHER" id="PTHR27004">
    <property type="entry name" value="RECEPTOR-LIKE PROTEIN 12 ISOFORM X1"/>
    <property type="match status" value="1"/>
</dbReference>
<name>A0ABQ4XKV0_9ASTR</name>
<keyword evidence="4" id="KW-0433">Leucine-rich repeat</keyword>
<reference evidence="13" key="2">
    <citation type="submission" date="2022-01" db="EMBL/GenBank/DDBJ databases">
        <authorList>
            <person name="Yamashiro T."/>
            <person name="Shiraishi A."/>
            <person name="Satake H."/>
            <person name="Nakayama K."/>
        </authorList>
    </citation>
    <scope>NUCLEOTIDE SEQUENCE</scope>
</reference>
<keyword evidence="6" id="KW-0677">Repeat</keyword>
<feature type="signal peptide" evidence="12">
    <location>
        <begin position="1"/>
        <end position="19"/>
    </location>
</feature>
<evidence type="ECO:0000256" key="3">
    <source>
        <dbReference type="ARBA" id="ARBA00022475"/>
    </source>
</evidence>
<evidence type="ECO:0000256" key="7">
    <source>
        <dbReference type="ARBA" id="ARBA00022989"/>
    </source>
</evidence>
<dbReference type="PANTHER" id="PTHR27004:SF463">
    <property type="entry name" value="RECEPTOR-LIKE PROTEIN 12"/>
    <property type="match status" value="1"/>
</dbReference>
<keyword evidence="12" id="KW-0732">Signal</keyword>
<evidence type="ECO:0000256" key="6">
    <source>
        <dbReference type="ARBA" id="ARBA00022737"/>
    </source>
</evidence>
<dbReference type="Pfam" id="PF13855">
    <property type="entry name" value="LRR_8"/>
    <property type="match status" value="1"/>
</dbReference>
<comment type="similarity">
    <text evidence="2">Belongs to the RLP family.</text>
</comment>
<keyword evidence="10" id="KW-0325">Glycoprotein</keyword>
<evidence type="ECO:0000313" key="13">
    <source>
        <dbReference type="EMBL" id="GJS65879.1"/>
    </source>
</evidence>
<dbReference type="Pfam" id="PF00560">
    <property type="entry name" value="LRR_1"/>
    <property type="match status" value="2"/>
</dbReference>
<evidence type="ECO:0000256" key="1">
    <source>
        <dbReference type="ARBA" id="ARBA00004251"/>
    </source>
</evidence>
<sequence>MFFPGSLLALPWIVTCSDATVDVTDFTDLSSNHLQGTLPLSLRNCKNLQVLDLGYNLITDTFPCWLSNLSNLHVFVIRSNSFYGNISCPGFNGNWINLQIIDIASNGVSGFLPPKLFASFQAVMDKEAEVNYLHYVHPGNSAIYYQDSATVVIKGASREVVKILNIFTSIDLSNNSFQGSIPVTIGDLKLLKLLNLSHNALTGPIPQSIGKLESLESLGISVNKLSRRIPTEIASLSFLSSLNLSYNQLTERIPRGSQFQTFTELTFKGNQGLCGIPLSKTCGNDTSEIPTKPSPETNDDADYGTDLFISIGLGFFVGFVIIVGPLAFLKRWRTWYNNQVDRFLPRIFKTKREQTRLIFTCNQEESTF</sequence>
<evidence type="ECO:0000256" key="12">
    <source>
        <dbReference type="SAM" id="SignalP"/>
    </source>
</evidence>
<protein>
    <submittedName>
        <fullName evidence="13">Receptor-like protein 12</fullName>
    </submittedName>
</protein>
<evidence type="ECO:0000256" key="8">
    <source>
        <dbReference type="ARBA" id="ARBA00023136"/>
    </source>
</evidence>
<keyword evidence="3" id="KW-1003">Cell membrane</keyword>
<evidence type="ECO:0000256" key="11">
    <source>
        <dbReference type="SAM" id="Phobius"/>
    </source>
</evidence>
<keyword evidence="5 11" id="KW-0812">Transmembrane</keyword>
<keyword evidence="8 11" id="KW-0472">Membrane</keyword>
<dbReference type="EMBL" id="BQNB010009610">
    <property type="protein sequence ID" value="GJS65879.1"/>
    <property type="molecule type" value="Genomic_DNA"/>
</dbReference>
<gene>
    <name evidence="13" type="ORF">Tco_0680443</name>
</gene>
<evidence type="ECO:0000313" key="14">
    <source>
        <dbReference type="Proteomes" id="UP001151760"/>
    </source>
</evidence>
<evidence type="ECO:0000256" key="2">
    <source>
        <dbReference type="ARBA" id="ARBA00009592"/>
    </source>
</evidence>
<keyword evidence="14" id="KW-1185">Reference proteome</keyword>
<dbReference type="Proteomes" id="UP001151760">
    <property type="component" value="Unassembled WGS sequence"/>
</dbReference>
<evidence type="ECO:0000256" key="10">
    <source>
        <dbReference type="ARBA" id="ARBA00023180"/>
    </source>
</evidence>
<evidence type="ECO:0000256" key="9">
    <source>
        <dbReference type="ARBA" id="ARBA00023170"/>
    </source>
</evidence>
<feature type="chain" id="PRO_5047008161" evidence="12">
    <location>
        <begin position="20"/>
        <end position="368"/>
    </location>
</feature>
<dbReference type="Gene3D" id="3.80.10.10">
    <property type="entry name" value="Ribonuclease Inhibitor"/>
    <property type="match status" value="1"/>
</dbReference>
<keyword evidence="9" id="KW-0675">Receptor</keyword>
<organism evidence="13 14">
    <name type="scientific">Tanacetum coccineum</name>
    <dbReference type="NCBI Taxonomy" id="301880"/>
    <lineage>
        <taxon>Eukaryota</taxon>
        <taxon>Viridiplantae</taxon>
        <taxon>Streptophyta</taxon>
        <taxon>Embryophyta</taxon>
        <taxon>Tracheophyta</taxon>
        <taxon>Spermatophyta</taxon>
        <taxon>Magnoliopsida</taxon>
        <taxon>eudicotyledons</taxon>
        <taxon>Gunneridae</taxon>
        <taxon>Pentapetalae</taxon>
        <taxon>asterids</taxon>
        <taxon>campanulids</taxon>
        <taxon>Asterales</taxon>
        <taxon>Asteraceae</taxon>
        <taxon>Asteroideae</taxon>
        <taxon>Anthemideae</taxon>
        <taxon>Anthemidinae</taxon>
        <taxon>Tanacetum</taxon>
    </lineage>
</organism>
<comment type="subcellular location">
    <subcellularLocation>
        <location evidence="1">Cell membrane</location>
        <topology evidence="1">Single-pass type I membrane protein</topology>
    </subcellularLocation>
</comment>
<proteinExistence type="inferred from homology"/>
<keyword evidence="7 11" id="KW-1133">Transmembrane helix</keyword>
<dbReference type="InterPro" id="IPR032675">
    <property type="entry name" value="LRR_dom_sf"/>
</dbReference>
<dbReference type="InterPro" id="IPR001611">
    <property type="entry name" value="Leu-rich_rpt"/>
</dbReference>
<reference evidence="13" key="1">
    <citation type="journal article" date="2022" name="Int. J. Mol. Sci.">
        <title>Draft Genome of Tanacetum Coccineum: Genomic Comparison of Closely Related Tanacetum-Family Plants.</title>
        <authorList>
            <person name="Yamashiro T."/>
            <person name="Shiraishi A."/>
            <person name="Nakayama K."/>
            <person name="Satake H."/>
        </authorList>
    </citation>
    <scope>NUCLEOTIDE SEQUENCE</scope>
</reference>
<accession>A0ABQ4XKV0</accession>
<evidence type="ECO:0000256" key="5">
    <source>
        <dbReference type="ARBA" id="ARBA00022692"/>
    </source>
</evidence>
<feature type="transmembrane region" description="Helical" evidence="11">
    <location>
        <begin position="307"/>
        <end position="329"/>
    </location>
</feature>